<sequence length="333" mass="37819">MVTRREVAQKAGVSPSTVSRVINNNGYVAAEARERVEAAITELNYIPNRAAQNLRMKSYKQIACITPSITNSFFTEMFVGIEEMALERGYSLSLYNITKERKDYLKQVLEGPYDGMILLASYELSSIMDFDKDALNMPLSLYLDRFLDTDIPHVFVDLKKVMRQSVEHLIQNGHKDIIFLGHYFDEDYGNARFEGYESAMRAHHLPIKEYYKKFIEMYEDKLTTGYSGIKSLLDNGQSFTAVAASNDLLAAGAIRAIIESGKKVPEDISVIGVDNIELAKIVTPTLTTMNIPKREIGRRLVQQLLDQLHNEKKVETFIEAEVTLIERESVKKI</sequence>
<evidence type="ECO:0000313" key="5">
    <source>
        <dbReference type="EMBL" id="KMY48423.1"/>
    </source>
</evidence>
<dbReference type="Gene3D" id="1.10.260.40">
    <property type="entry name" value="lambda repressor-like DNA-binding domains"/>
    <property type="match status" value="1"/>
</dbReference>
<dbReference type="InterPro" id="IPR046335">
    <property type="entry name" value="LacI/GalR-like_sensor"/>
</dbReference>
<keyword evidence="6" id="KW-1185">Reference proteome</keyword>
<dbReference type="SUPFAM" id="SSF53822">
    <property type="entry name" value="Periplasmic binding protein-like I"/>
    <property type="match status" value="1"/>
</dbReference>
<dbReference type="GO" id="GO:0000976">
    <property type="term" value="F:transcription cis-regulatory region binding"/>
    <property type="evidence" value="ECO:0007669"/>
    <property type="project" value="TreeGrafter"/>
</dbReference>
<accession>A0A0K9GP47</accession>
<dbReference type="CDD" id="cd06267">
    <property type="entry name" value="PBP1_LacI_sugar_binding-like"/>
    <property type="match status" value="1"/>
</dbReference>
<dbReference type="GO" id="GO:0003700">
    <property type="term" value="F:DNA-binding transcription factor activity"/>
    <property type="evidence" value="ECO:0007669"/>
    <property type="project" value="TreeGrafter"/>
</dbReference>
<comment type="caution">
    <text evidence="5">The sequence shown here is derived from an EMBL/GenBank/DDBJ whole genome shotgun (WGS) entry which is preliminary data.</text>
</comment>
<dbReference type="PANTHER" id="PTHR30146">
    <property type="entry name" value="LACI-RELATED TRANSCRIPTIONAL REPRESSOR"/>
    <property type="match status" value="1"/>
</dbReference>
<dbReference type="InterPro" id="IPR010982">
    <property type="entry name" value="Lambda_DNA-bd_dom_sf"/>
</dbReference>
<dbReference type="Pfam" id="PF13377">
    <property type="entry name" value="Peripla_BP_3"/>
    <property type="match status" value="1"/>
</dbReference>
<evidence type="ECO:0000256" key="3">
    <source>
        <dbReference type="ARBA" id="ARBA00023163"/>
    </source>
</evidence>
<evidence type="ECO:0000259" key="4">
    <source>
        <dbReference type="PROSITE" id="PS50932"/>
    </source>
</evidence>
<keyword evidence="1" id="KW-0805">Transcription regulation</keyword>
<proteinExistence type="predicted"/>
<dbReference type="Proteomes" id="UP000037146">
    <property type="component" value="Unassembled WGS sequence"/>
</dbReference>
<dbReference type="RefSeq" id="WP_053177981.1">
    <property type="nucleotide sequence ID" value="NZ_LFZW01000001.1"/>
</dbReference>
<organism evidence="5 6">
    <name type="scientific">Peribacillus loiseleuriae</name>
    <dbReference type="NCBI Taxonomy" id="1679170"/>
    <lineage>
        <taxon>Bacteria</taxon>
        <taxon>Bacillati</taxon>
        <taxon>Bacillota</taxon>
        <taxon>Bacilli</taxon>
        <taxon>Bacillales</taxon>
        <taxon>Bacillaceae</taxon>
        <taxon>Peribacillus</taxon>
    </lineage>
</organism>
<dbReference type="Pfam" id="PF00356">
    <property type="entry name" value="LacI"/>
    <property type="match status" value="1"/>
</dbReference>
<evidence type="ECO:0000313" key="6">
    <source>
        <dbReference type="Proteomes" id="UP000037146"/>
    </source>
</evidence>
<dbReference type="PANTHER" id="PTHR30146:SF109">
    <property type="entry name" value="HTH-TYPE TRANSCRIPTIONAL REGULATOR GALS"/>
    <property type="match status" value="1"/>
</dbReference>
<reference evidence="6" key="1">
    <citation type="submission" date="2015-07" db="EMBL/GenBank/DDBJ databases">
        <title>Genome sequencing project for genomic taxonomy and phylogenomics of Bacillus-like bacteria.</title>
        <authorList>
            <person name="Liu B."/>
            <person name="Wang J."/>
            <person name="Zhu Y."/>
            <person name="Liu G."/>
            <person name="Chen Q."/>
            <person name="Chen Z."/>
            <person name="Lan J."/>
            <person name="Che J."/>
            <person name="Ge C."/>
            <person name="Shi H."/>
            <person name="Pan Z."/>
            <person name="Liu X."/>
        </authorList>
    </citation>
    <scope>NUCLEOTIDE SEQUENCE [LARGE SCALE GENOMIC DNA]</scope>
    <source>
        <strain evidence="6">FJAT-27997</strain>
    </source>
</reference>
<dbReference type="AlphaFoldDB" id="A0A0K9GP47"/>
<feature type="domain" description="HTH lacI-type" evidence="4">
    <location>
        <begin position="2"/>
        <end position="56"/>
    </location>
</feature>
<dbReference type="SUPFAM" id="SSF47413">
    <property type="entry name" value="lambda repressor-like DNA-binding domains"/>
    <property type="match status" value="1"/>
</dbReference>
<dbReference type="PROSITE" id="PS50932">
    <property type="entry name" value="HTH_LACI_2"/>
    <property type="match status" value="1"/>
</dbReference>
<keyword evidence="2" id="KW-0238">DNA-binding</keyword>
<evidence type="ECO:0000256" key="1">
    <source>
        <dbReference type="ARBA" id="ARBA00023015"/>
    </source>
</evidence>
<evidence type="ECO:0000256" key="2">
    <source>
        <dbReference type="ARBA" id="ARBA00023125"/>
    </source>
</evidence>
<dbReference type="InterPro" id="IPR028082">
    <property type="entry name" value="Peripla_BP_I"/>
</dbReference>
<name>A0A0K9GP47_9BACI</name>
<dbReference type="STRING" id="1679170.AC625_01900"/>
<dbReference type="CDD" id="cd01392">
    <property type="entry name" value="HTH_LacI"/>
    <property type="match status" value="1"/>
</dbReference>
<gene>
    <name evidence="5" type="ORF">AC625_01900</name>
</gene>
<dbReference type="InterPro" id="IPR000843">
    <property type="entry name" value="HTH_LacI"/>
</dbReference>
<keyword evidence="3" id="KW-0804">Transcription</keyword>
<dbReference type="EMBL" id="LFZW01000001">
    <property type="protein sequence ID" value="KMY48423.1"/>
    <property type="molecule type" value="Genomic_DNA"/>
</dbReference>
<protein>
    <submittedName>
        <fullName evidence="5">LacI family transcriptional regulator</fullName>
    </submittedName>
</protein>
<dbReference type="PATRIC" id="fig|1679170.3.peg.367"/>
<dbReference type="Gene3D" id="3.40.50.2300">
    <property type="match status" value="2"/>
</dbReference>
<dbReference type="SMART" id="SM00354">
    <property type="entry name" value="HTH_LACI"/>
    <property type="match status" value="1"/>
</dbReference>